<evidence type="ECO:0000313" key="1">
    <source>
        <dbReference type="EMBL" id="SFI58030.1"/>
    </source>
</evidence>
<dbReference type="Proteomes" id="UP000199518">
    <property type="component" value="Unassembled WGS sequence"/>
</dbReference>
<dbReference type="EMBL" id="FOQD01000010">
    <property type="protein sequence ID" value="SFI58030.1"/>
    <property type="molecule type" value="Genomic_DNA"/>
</dbReference>
<gene>
    <name evidence="1" type="ORF">SAMN05421753_110132</name>
</gene>
<dbReference type="PROSITE" id="PS51257">
    <property type="entry name" value="PROKAR_LIPOPROTEIN"/>
    <property type="match status" value="1"/>
</dbReference>
<sequence length="139" mass="14808">MKAWNAVTVLAVFAALAGCSPDRKGLPELAEVQGTVTLDGSALGDAVVEFVPLEAGRNCSGKTTSSGQYRLAFTSDVAGAPPGEYQVRITSFFAKKEYNEKGIEIPFVEKIPAKYNSKTTLTASVKSGKNEINFELLSK</sequence>
<name>A0A1I3JD12_9PLAN</name>
<dbReference type="AlphaFoldDB" id="A0A1I3JD12"/>
<organism evidence="1 2">
    <name type="scientific">Planctomicrobium piriforme</name>
    <dbReference type="NCBI Taxonomy" id="1576369"/>
    <lineage>
        <taxon>Bacteria</taxon>
        <taxon>Pseudomonadati</taxon>
        <taxon>Planctomycetota</taxon>
        <taxon>Planctomycetia</taxon>
        <taxon>Planctomycetales</taxon>
        <taxon>Planctomycetaceae</taxon>
        <taxon>Planctomicrobium</taxon>
    </lineage>
</organism>
<reference evidence="2" key="1">
    <citation type="submission" date="2016-10" db="EMBL/GenBank/DDBJ databases">
        <authorList>
            <person name="Varghese N."/>
            <person name="Submissions S."/>
        </authorList>
    </citation>
    <scope>NUCLEOTIDE SEQUENCE [LARGE SCALE GENOMIC DNA]</scope>
    <source>
        <strain evidence="2">DSM 26348</strain>
    </source>
</reference>
<keyword evidence="2" id="KW-1185">Reference proteome</keyword>
<evidence type="ECO:0000313" key="2">
    <source>
        <dbReference type="Proteomes" id="UP000199518"/>
    </source>
</evidence>
<proteinExistence type="predicted"/>
<dbReference type="STRING" id="1576369.SAMN05421753_110132"/>
<accession>A0A1I3JD12</accession>
<protein>
    <recommendedName>
        <fullName evidence="3">Carboxypeptidase regulatory-like domain-containing protein</fullName>
    </recommendedName>
</protein>
<evidence type="ECO:0008006" key="3">
    <source>
        <dbReference type="Google" id="ProtNLM"/>
    </source>
</evidence>